<evidence type="ECO:0000256" key="2">
    <source>
        <dbReference type="ARBA" id="ARBA00022490"/>
    </source>
</evidence>
<evidence type="ECO:0000256" key="5">
    <source>
        <dbReference type="ARBA" id="ARBA00022679"/>
    </source>
</evidence>
<dbReference type="Gene3D" id="2.30.130.10">
    <property type="entry name" value="PUA domain"/>
    <property type="match status" value="1"/>
</dbReference>
<keyword evidence="6" id="KW-0949">S-adenosyl-L-methionine</keyword>
<sequence length="415" mass="48387">MSIQLNILANYDIKKLLEVVRREVMADVILRNTNIKRILNGHPWIYKTEIDRIEGDYTPGGIVNVLNHKKEFIGKGYINLKSMITVRLLTRDIHEEIDEEFFRKRIKRAWEYRKKVMDNLNSCRVVFAEADFLPALIVDKFGDYLVLQTLSLGIDRYKETIVKLLVEILNPKGIYERNDVNVRELEGLPQQKGYLYGKFDTMQQFEENGIKFWVDIENGQKTGYFLDQKENRRAIQNYVKDAEVLDCFSHTGSFTVHALHYGAKRVETVDISEEAIEMAKKNVELNGYQERCNFVCDNAFDLLRKYDKENRKFDTVILDPPAFTKSKETVKDALRGYKEINLRALKILREGGFLITCSCSQHIKPDMFLDVIKEAANDAKRNVRLVEQRTQSKDHPILLASEETQYLKCLILQVL</sequence>
<name>B0KA29_THEP3</name>
<evidence type="ECO:0000256" key="6">
    <source>
        <dbReference type="ARBA" id="ARBA00022691"/>
    </source>
</evidence>
<dbReference type="Proteomes" id="UP000002156">
    <property type="component" value="Chromosome"/>
</dbReference>
<dbReference type="GO" id="GO:0003723">
    <property type="term" value="F:RNA binding"/>
    <property type="evidence" value="ECO:0007669"/>
    <property type="project" value="UniProtKB-KW"/>
</dbReference>
<proteinExistence type="inferred from homology"/>
<comment type="subcellular location">
    <subcellularLocation>
        <location evidence="1">Cytoplasm</location>
    </subcellularLocation>
</comment>
<evidence type="ECO:0000313" key="10">
    <source>
        <dbReference type="EMBL" id="ABY94992.1"/>
    </source>
</evidence>
<dbReference type="SUPFAM" id="SSF53335">
    <property type="entry name" value="S-adenosyl-L-methionine-dependent methyltransferases"/>
    <property type="match status" value="1"/>
</dbReference>
<feature type="domain" description="PUA" evidence="9">
    <location>
        <begin position="26"/>
        <end position="111"/>
    </location>
</feature>
<dbReference type="eggNOG" id="COG1092">
    <property type="taxonomic scope" value="Bacteria"/>
</dbReference>
<dbReference type="Gene3D" id="3.30.750.80">
    <property type="entry name" value="RNA methyltransferase domain (HRMD) like"/>
    <property type="match status" value="1"/>
</dbReference>
<evidence type="ECO:0000256" key="3">
    <source>
        <dbReference type="ARBA" id="ARBA00022552"/>
    </source>
</evidence>
<dbReference type="InterPro" id="IPR029063">
    <property type="entry name" value="SAM-dependent_MTases_sf"/>
</dbReference>
<keyword evidence="2" id="KW-0963">Cytoplasm</keyword>
<keyword evidence="5" id="KW-0808">Transferase</keyword>
<dbReference type="CDD" id="cd11572">
    <property type="entry name" value="RlmI_M_like"/>
    <property type="match status" value="1"/>
</dbReference>
<dbReference type="InterPro" id="IPR002478">
    <property type="entry name" value="PUA"/>
</dbReference>
<keyword evidence="4" id="KW-0489">Methyltransferase</keyword>
<protein>
    <recommendedName>
        <fullName evidence="9">PUA domain-containing protein</fullName>
    </recommendedName>
</protein>
<dbReference type="CDD" id="cd21153">
    <property type="entry name" value="PUA_RlmI"/>
    <property type="match status" value="1"/>
</dbReference>
<dbReference type="SMART" id="SM00359">
    <property type="entry name" value="PUA"/>
    <property type="match status" value="1"/>
</dbReference>
<dbReference type="Gene3D" id="3.40.50.150">
    <property type="entry name" value="Vaccinia Virus protein VP39"/>
    <property type="match status" value="1"/>
</dbReference>
<dbReference type="PANTHER" id="PTHR42873">
    <property type="entry name" value="RIBOSOMAL RNA LARGE SUBUNIT METHYLTRANSFERASE"/>
    <property type="match status" value="1"/>
</dbReference>
<evidence type="ECO:0000256" key="7">
    <source>
        <dbReference type="ARBA" id="ARBA00022884"/>
    </source>
</evidence>
<dbReference type="InterPro" id="IPR015947">
    <property type="entry name" value="PUA-like_sf"/>
</dbReference>
<evidence type="ECO:0000313" key="11">
    <source>
        <dbReference type="Proteomes" id="UP000002156"/>
    </source>
</evidence>
<dbReference type="InterPro" id="IPR041532">
    <property type="entry name" value="RlmI-like_PUA"/>
</dbReference>
<dbReference type="KEGG" id="tpd:Teth39_1338"/>
<dbReference type="EMBL" id="CP000924">
    <property type="protein sequence ID" value="ABY94992.1"/>
    <property type="molecule type" value="Genomic_DNA"/>
</dbReference>
<dbReference type="GO" id="GO:0008168">
    <property type="term" value="F:methyltransferase activity"/>
    <property type="evidence" value="ECO:0007669"/>
    <property type="project" value="UniProtKB-KW"/>
</dbReference>
<accession>B0KA29</accession>
<dbReference type="InterPro" id="IPR036974">
    <property type="entry name" value="PUA_sf"/>
</dbReference>
<organism evidence="10 11">
    <name type="scientific">Thermoanaerobacter pseudethanolicus (strain ATCC 33223 / 39E)</name>
    <name type="common">Clostridium thermohydrosulfuricum</name>
    <dbReference type="NCBI Taxonomy" id="340099"/>
    <lineage>
        <taxon>Bacteria</taxon>
        <taxon>Bacillati</taxon>
        <taxon>Bacillota</taxon>
        <taxon>Clostridia</taxon>
        <taxon>Thermoanaerobacterales</taxon>
        <taxon>Thermoanaerobacteraceae</taxon>
        <taxon>Thermoanaerobacter</taxon>
    </lineage>
</organism>
<dbReference type="STRING" id="340099.Teth39_1338"/>
<dbReference type="InterPro" id="IPR019614">
    <property type="entry name" value="SAM-dep_methyl-trfase"/>
</dbReference>
<keyword evidence="11" id="KW-1185">Reference proteome</keyword>
<dbReference type="AlphaFoldDB" id="B0KA29"/>
<evidence type="ECO:0000256" key="1">
    <source>
        <dbReference type="ARBA" id="ARBA00004496"/>
    </source>
</evidence>
<dbReference type="GO" id="GO:0006364">
    <property type="term" value="P:rRNA processing"/>
    <property type="evidence" value="ECO:0007669"/>
    <property type="project" value="UniProtKB-KW"/>
</dbReference>
<keyword evidence="7" id="KW-0694">RNA-binding</keyword>
<evidence type="ECO:0000256" key="8">
    <source>
        <dbReference type="ARBA" id="ARBA00038091"/>
    </source>
</evidence>
<dbReference type="Pfam" id="PF10672">
    <property type="entry name" value="Methyltrans_SAM"/>
    <property type="match status" value="1"/>
</dbReference>
<dbReference type="PANTHER" id="PTHR42873:SF1">
    <property type="entry name" value="S-ADENOSYLMETHIONINE-DEPENDENT METHYLTRANSFERASE DOMAIN-CONTAINING PROTEIN"/>
    <property type="match status" value="1"/>
</dbReference>
<reference evidence="11" key="1">
    <citation type="submission" date="2008-01" db="EMBL/GenBank/DDBJ databases">
        <title>Complete sequence of Thermoanaerobacter pseudethanolicus 39E.</title>
        <authorList>
            <person name="Copeland A."/>
            <person name="Lucas S."/>
            <person name="Lapidus A."/>
            <person name="Barry K."/>
            <person name="Glavina del Rio T."/>
            <person name="Dalin E."/>
            <person name="Tice H."/>
            <person name="Pitluck S."/>
            <person name="Bruce D."/>
            <person name="Goodwin L."/>
            <person name="Saunders E."/>
            <person name="Brettin T."/>
            <person name="Detter J.C."/>
            <person name="Han C."/>
            <person name="Schmutz J."/>
            <person name="Larimer F."/>
            <person name="Land M."/>
            <person name="Hauser L."/>
            <person name="Kyrpides N."/>
            <person name="Lykidis A."/>
            <person name="Hemme C."/>
            <person name="Fields M.W."/>
            <person name="He Z."/>
            <person name="Zhou J."/>
            <person name="Richardson P."/>
        </authorList>
    </citation>
    <scope>NUCLEOTIDE SEQUENCE [LARGE SCALE GENOMIC DNA]</scope>
    <source>
        <strain evidence="11">ATCC 33223 / DSM 2355 / 39E</strain>
    </source>
</reference>
<keyword evidence="3" id="KW-0698">rRNA processing</keyword>
<dbReference type="GO" id="GO:0032259">
    <property type="term" value="P:methylation"/>
    <property type="evidence" value="ECO:0007669"/>
    <property type="project" value="UniProtKB-KW"/>
</dbReference>
<dbReference type="CDD" id="cd02440">
    <property type="entry name" value="AdoMet_MTases"/>
    <property type="match status" value="1"/>
</dbReference>
<dbReference type="SUPFAM" id="SSF88697">
    <property type="entry name" value="PUA domain-like"/>
    <property type="match status" value="1"/>
</dbReference>
<gene>
    <name evidence="10" type="ordered locus">Teth39_1338</name>
</gene>
<evidence type="ECO:0000259" key="9">
    <source>
        <dbReference type="SMART" id="SM00359"/>
    </source>
</evidence>
<comment type="similarity">
    <text evidence="8">Belongs to the methyltransferase superfamily. RlmI family.</text>
</comment>
<dbReference type="HOGENOM" id="CLU_014042_0_0_9"/>
<dbReference type="GO" id="GO:0005737">
    <property type="term" value="C:cytoplasm"/>
    <property type="evidence" value="ECO:0007669"/>
    <property type="project" value="UniProtKB-SubCell"/>
</dbReference>
<evidence type="ECO:0000256" key="4">
    <source>
        <dbReference type="ARBA" id="ARBA00022603"/>
    </source>
</evidence>
<dbReference type="Pfam" id="PF17785">
    <property type="entry name" value="PUA_3"/>
    <property type="match status" value="1"/>
</dbReference>
<dbReference type="PROSITE" id="PS50890">
    <property type="entry name" value="PUA"/>
    <property type="match status" value="1"/>
</dbReference>